<name>A0ABP0GX10_CLALP</name>
<dbReference type="InterPro" id="IPR001849">
    <property type="entry name" value="PH_domain"/>
</dbReference>
<evidence type="ECO:0000259" key="5">
    <source>
        <dbReference type="PROSITE" id="PS50848"/>
    </source>
</evidence>
<evidence type="ECO:0000259" key="4">
    <source>
        <dbReference type="PROSITE" id="PS50003"/>
    </source>
</evidence>
<gene>
    <name evidence="6" type="ORF">CVLEPA_LOCUS29446</name>
</gene>
<dbReference type="SMART" id="SM00234">
    <property type="entry name" value="START"/>
    <property type="match status" value="1"/>
</dbReference>
<dbReference type="PROSITE" id="PS50848">
    <property type="entry name" value="START"/>
    <property type="match status" value="1"/>
</dbReference>
<sequence length="530" mass="60595">MKQYGTFSITSMVVELPDEESGRMVKRQFSGWQYRYVSCNDGILSYYLSEADTEFGCRGSISLLKATIVVNEFDPCRFDVCLNDNIWYFRVADETERQRWVEILAANVSYEEETTHSRRASTLSISSDSSSKSQVSNGNDLEEKLFELNTFRGILDKHINALQKYFDACAHWTGSSSNDDSDFTKKPALDSNHNFKTFEHDNQIDFKEKSITFRAVTTSVQNTLASCVVAINSREKSWRKKLSIKEKQLQVAHEQLSSFRKAVKEQSEPNNLSDDENVSEEMPTTPGLTSHRFSQELSKRVQDHLLESIQPPGVDGDKWQLCAEEGKMKMYTRELIRDGIICDPLKAIHKIEKVTAREVCHNFWLSDVRKEWEGSVEEFRVLEKLDDSTVIIYQSHKRIWPSAPRDCLYLSSILKIDNPPPTANGHEAHDTWMVCNFSVDHAEANPVPGCVRATIEVALICQTYITSPDDRSDAIRDHITCDIVYVASINPGGLAPASFLRPFQKREYAKFLRTFTTYVQDKTKDKDVSF</sequence>
<evidence type="ECO:0008006" key="8">
    <source>
        <dbReference type="Google" id="ProtNLM"/>
    </source>
</evidence>
<protein>
    <recommendedName>
        <fullName evidence="8">Collagen type IV alpha-3-binding protein</fullName>
    </recommendedName>
</protein>
<dbReference type="Proteomes" id="UP001642483">
    <property type="component" value="Unassembled WGS sequence"/>
</dbReference>
<accession>A0ABP0GX10</accession>
<dbReference type="SUPFAM" id="SSF55961">
    <property type="entry name" value="Bet v1-like"/>
    <property type="match status" value="1"/>
</dbReference>
<organism evidence="6 7">
    <name type="scientific">Clavelina lepadiformis</name>
    <name type="common">Light-bulb sea squirt</name>
    <name type="synonym">Ascidia lepadiformis</name>
    <dbReference type="NCBI Taxonomy" id="159417"/>
    <lineage>
        <taxon>Eukaryota</taxon>
        <taxon>Metazoa</taxon>
        <taxon>Chordata</taxon>
        <taxon>Tunicata</taxon>
        <taxon>Ascidiacea</taxon>
        <taxon>Aplousobranchia</taxon>
        <taxon>Clavelinidae</taxon>
        <taxon>Clavelina</taxon>
    </lineage>
</organism>
<feature type="region of interest" description="Disordered" evidence="3">
    <location>
        <begin position="261"/>
        <end position="291"/>
    </location>
</feature>
<dbReference type="InterPro" id="IPR051213">
    <property type="entry name" value="START_lipid_transfer"/>
</dbReference>
<evidence type="ECO:0000256" key="3">
    <source>
        <dbReference type="SAM" id="MobiDB-lite"/>
    </source>
</evidence>
<dbReference type="SMART" id="SM00233">
    <property type="entry name" value="PH"/>
    <property type="match status" value="1"/>
</dbReference>
<feature type="domain" description="PH" evidence="4">
    <location>
        <begin position="17"/>
        <end position="109"/>
    </location>
</feature>
<dbReference type="InterPro" id="IPR011993">
    <property type="entry name" value="PH-like_dom_sf"/>
</dbReference>
<dbReference type="Gene3D" id="3.30.530.20">
    <property type="match status" value="1"/>
</dbReference>
<proteinExistence type="predicted"/>
<comment type="caution">
    <text evidence="6">The sequence shown here is derived from an EMBL/GenBank/DDBJ whole genome shotgun (WGS) entry which is preliminary data.</text>
</comment>
<dbReference type="PROSITE" id="PS50003">
    <property type="entry name" value="PH_DOMAIN"/>
    <property type="match status" value="1"/>
</dbReference>
<evidence type="ECO:0000313" key="7">
    <source>
        <dbReference type="Proteomes" id="UP001642483"/>
    </source>
</evidence>
<evidence type="ECO:0000256" key="2">
    <source>
        <dbReference type="ARBA" id="ARBA00022824"/>
    </source>
</evidence>
<dbReference type="InterPro" id="IPR023393">
    <property type="entry name" value="START-like_dom_sf"/>
</dbReference>
<reference evidence="6 7" key="1">
    <citation type="submission" date="2024-02" db="EMBL/GenBank/DDBJ databases">
        <authorList>
            <person name="Daric V."/>
            <person name="Darras S."/>
        </authorList>
    </citation>
    <scope>NUCLEOTIDE SEQUENCE [LARGE SCALE GENOMIC DNA]</scope>
</reference>
<evidence type="ECO:0000313" key="6">
    <source>
        <dbReference type="EMBL" id="CAK8696278.1"/>
    </source>
</evidence>
<keyword evidence="7" id="KW-1185">Reference proteome</keyword>
<dbReference type="Pfam" id="PF01852">
    <property type="entry name" value="START"/>
    <property type="match status" value="1"/>
</dbReference>
<dbReference type="InterPro" id="IPR002913">
    <property type="entry name" value="START_lipid-bd_dom"/>
</dbReference>
<feature type="domain" description="START" evidence="5">
    <location>
        <begin position="319"/>
        <end position="524"/>
    </location>
</feature>
<dbReference type="SUPFAM" id="SSF50729">
    <property type="entry name" value="PH domain-like"/>
    <property type="match status" value="1"/>
</dbReference>
<dbReference type="PANTHER" id="PTHR19308">
    <property type="entry name" value="PHOSPHATIDYLCHOLINE TRANSFER PROTEIN"/>
    <property type="match status" value="1"/>
</dbReference>
<comment type="subcellular location">
    <subcellularLocation>
        <location evidence="1">Endoplasmic reticulum</location>
    </subcellularLocation>
</comment>
<dbReference type="PANTHER" id="PTHR19308:SF53">
    <property type="entry name" value="CERAMIDE TRANSFER PROTEIN"/>
    <property type="match status" value="1"/>
</dbReference>
<dbReference type="EMBL" id="CAWYQH010000152">
    <property type="protein sequence ID" value="CAK8696278.1"/>
    <property type="molecule type" value="Genomic_DNA"/>
</dbReference>
<dbReference type="Gene3D" id="2.30.29.30">
    <property type="entry name" value="Pleckstrin-homology domain (PH domain)/Phosphotyrosine-binding domain (PTB)"/>
    <property type="match status" value="1"/>
</dbReference>
<dbReference type="Pfam" id="PF00169">
    <property type="entry name" value="PH"/>
    <property type="match status" value="1"/>
</dbReference>
<evidence type="ECO:0000256" key="1">
    <source>
        <dbReference type="ARBA" id="ARBA00004240"/>
    </source>
</evidence>
<keyword evidence="2" id="KW-0256">Endoplasmic reticulum</keyword>